<accession>A0A1H0FY79</accession>
<evidence type="ECO:0000313" key="2">
    <source>
        <dbReference type="EMBL" id="SDN99605.1"/>
    </source>
</evidence>
<keyword evidence="1" id="KW-1133">Transmembrane helix</keyword>
<evidence type="ECO:0008006" key="4">
    <source>
        <dbReference type="Google" id="ProtNLM"/>
    </source>
</evidence>
<evidence type="ECO:0000256" key="1">
    <source>
        <dbReference type="SAM" id="Phobius"/>
    </source>
</evidence>
<sequence length="48" mass="5045">MKKTVMHIFSFAAAAVGIAFIAMGVLRGEHAIVLEKAINVCLECIGIG</sequence>
<dbReference type="InterPro" id="IPR047708">
    <property type="entry name" value="CD1871A-like"/>
</dbReference>
<dbReference type="AlphaFoldDB" id="A0A1H0FY79"/>
<dbReference type="Proteomes" id="UP000199182">
    <property type="component" value="Unassembled WGS sequence"/>
</dbReference>
<organism evidence="2 3">
    <name type="scientific">Acetanaerobacterium elongatum</name>
    <dbReference type="NCBI Taxonomy" id="258515"/>
    <lineage>
        <taxon>Bacteria</taxon>
        <taxon>Bacillati</taxon>
        <taxon>Bacillota</taxon>
        <taxon>Clostridia</taxon>
        <taxon>Eubacteriales</taxon>
        <taxon>Oscillospiraceae</taxon>
        <taxon>Acetanaerobacterium</taxon>
    </lineage>
</organism>
<keyword evidence="3" id="KW-1185">Reference proteome</keyword>
<keyword evidence="1" id="KW-0472">Membrane</keyword>
<keyword evidence="1" id="KW-0812">Transmembrane</keyword>
<feature type="transmembrane region" description="Helical" evidence="1">
    <location>
        <begin position="6"/>
        <end position="26"/>
    </location>
</feature>
<dbReference type="EMBL" id="FNID01000045">
    <property type="protein sequence ID" value="SDN99605.1"/>
    <property type="molecule type" value="Genomic_DNA"/>
</dbReference>
<protein>
    <recommendedName>
        <fullName evidence="4">Thioredoxin</fullName>
    </recommendedName>
</protein>
<reference evidence="2 3" key="1">
    <citation type="submission" date="2016-10" db="EMBL/GenBank/DDBJ databases">
        <authorList>
            <person name="de Groot N.N."/>
        </authorList>
    </citation>
    <scope>NUCLEOTIDE SEQUENCE [LARGE SCALE GENOMIC DNA]</scope>
    <source>
        <strain evidence="2 3">CGMCC 1.5012</strain>
    </source>
</reference>
<proteinExistence type="predicted"/>
<dbReference type="NCBIfam" id="NF040920">
    <property type="entry name" value="CD1871A_fam"/>
    <property type="match status" value="1"/>
</dbReference>
<name>A0A1H0FY79_9FIRM</name>
<evidence type="ECO:0000313" key="3">
    <source>
        <dbReference type="Proteomes" id="UP000199182"/>
    </source>
</evidence>
<dbReference type="RefSeq" id="WP_092643108.1">
    <property type="nucleotide sequence ID" value="NZ_FNID01000045.1"/>
</dbReference>
<dbReference type="STRING" id="258515.SAMN05192585_14514"/>
<gene>
    <name evidence="2" type="ORF">SAMN05192585_14514</name>
</gene>